<keyword evidence="3" id="KW-1185">Reference proteome</keyword>
<evidence type="ECO:0000256" key="1">
    <source>
        <dbReference type="SAM" id="MobiDB-lite"/>
    </source>
</evidence>
<name>A0A0D9XZ40_9ORYZ</name>
<feature type="compositionally biased region" description="Basic and acidic residues" evidence="1">
    <location>
        <begin position="1"/>
        <end position="11"/>
    </location>
</feature>
<reference evidence="2" key="3">
    <citation type="submission" date="2015-04" db="UniProtKB">
        <authorList>
            <consortium name="EnsemblPlants"/>
        </authorList>
    </citation>
    <scope>IDENTIFICATION</scope>
</reference>
<proteinExistence type="predicted"/>
<dbReference type="EnsemblPlants" id="LPERR12G09330.2">
    <property type="protein sequence ID" value="LPERR12G09330.2"/>
    <property type="gene ID" value="LPERR12G09330"/>
</dbReference>
<evidence type="ECO:0000313" key="3">
    <source>
        <dbReference type="Proteomes" id="UP000032180"/>
    </source>
</evidence>
<accession>A0A0D9XZ40</accession>
<protein>
    <submittedName>
        <fullName evidence="2">Uncharacterized protein</fullName>
    </submittedName>
</protein>
<feature type="region of interest" description="Disordered" evidence="1">
    <location>
        <begin position="1"/>
        <end position="27"/>
    </location>
</feature>
<evidence type="ECO:0000313" key="2">
    <source>
        <dbReference type="EnsemblPlants" id="LPERR12G09330.2"/>
    </source>
</evidence>
<dbReference type="Gramene" id="LPERR12G09330.2">
    <property type="protein sequence ID" value="LPERR12G09330.2"/>
    <property type="gene ID" value="LPERR12G09330"/>
</dbReference>
<reference evidence="3" key="2">
    <citation type="submission" date="2013-12" db="EMBL/GenBank/DDBJ databases">
        <authorList>
            <person name="Yu Y."/>
            <person name="Lee S."/>
            <person name="de Baynast K."/>
            <person name="Wissotski M."/>
            <person name="Liu L."/>
            <person name="Talag J."/>
            <person name="Goicoechea J."/>
            <person name="Angelova A."/>
            <person name="Jetty R."/>
            <person name="Kudrna D."/>
            <person name="Golser W."/>
            <person name="Rivera L."/>
            <person name="Zhang J."/>
            <person name="Wing R."/>
        </authorList>
    </citation>
    <scope>NUCLEOTIDE SEQUENCE</scope>
</reference>
<reference evidence="2 3" key="1">
    <citation type="submission" date="2012-08" db="EMBL/GenBank/DDBJ databases">
        <title>Oryza genome evolution.</title>
        <authorList>
            <person name="Wing R.A."/>
        </authorList>
    </citation>
    <scope>NUCLEOTIDE SEQUENCE</scope>
</reference>
<sequence length="82" mass="9556">MQRHQSIEDKRLRTRPPPSSSTRSSRWQASASCIGKRWICCYEPRVDGSMVELKLRMDAEGVARVWWSADVISTERSFLAKW</sequence>
<dbReference type="AlphaFoldDB" id="A0A0D9XZ40"/>
<dbReference type="Proteomes" id="UP000032180">
    <property type="component" value="Chromosome 12"/>
</dbReference>
<organism evidence="2 3">
    <name type="scientific">Leersia perrieri</name>
    <dbReference type="NCBI Taxonomy" id="77586"/>
    <lineage>
        <taxon>Eukaryota</taxon>
        <taxon>Viridiplantae</taxon>
        <taxon>Streptophyta</taxon>
        <taxon>Embryophyta</taxon>
        <taxon>Tracheophyta</taxon>
        <taxon>Spermatophyta</taxon>
        <taxon>Magnoliopsida</taxon>
        <taxon>Liliopsida</taxon>
        <taxon>Poales</taxon>
        <taxon>Poaceae</taxon>
        <taxon>BOP clade</taxon>
        <taxon>Oryzoideae</taxon>
        <taxon>Oryzeae</taxon>
        <taxon>Oryzinae</taxon>
        <taxon>Leersia</taxon>
    </lineage>
</organism>